<dbReference type="Gene3D" id="1.10.260.40">
    <property type="entry name" value="lambda repressor-like DNA-binding domains"/>
    <property type="match status" value="1"/>
</dbReference>
<dbReference type="Proteomes" id="UP001332243">
    <property type="component" value="Unassembled WGS sequence"/>
</dbReference>
<keyword evidence="4" id="KW-1185">Reference proteome</keyword>
<dbReference type="Pfam" id="PF13424">
    <property type="entry name" value="TPR_12"/>
    <property type="match status" value="1"/>
</dbReference>
<evidence type="ECO:0000313" key="3">
    <source>
        <dbReference type="EMBL" id="MEE6263150.1"/>
    </source>
</evidence>
<dbReference type="SUPFAM" id="SSF52540">
    <property type="entry name" value="P-loop containing nucleoside triphosphate hydrolases"/>
    <property type="match status" value="1"/>
</dbReference>
<dbReference type="Pfam" id="PF13560">
    <property type="entry name" value="HTH_31"/>
    <property type="match status" value="1"/>
</dbReference>
<dbReference type="Gene3D" id="1.10.8.430">
    <property type="entry name" value="Helical domain of apoptotic protease-activating factors"/>
    <property type="match status" value="1"/>
</dbReference>
<evidence type="ECO:0000256" key="1">
    <source>
        <dbReference type="SAM" id="MobiDB-lite"/>
    </source>
</evidence>
<dbReference type="CDD" id="cd00093">
    <property type="entry name" value="HTH_XRE"/>
    <property type="match status" value="1"/>
</dbReference>
<accession>A0ABU7S391</accession>
<organism evidence="3 4">
    <name type="scientific">Plantactinospora sonchi</name>
    <dbReference type="NCBI Taxonomy" id="1544735"/>
    <lineage>
        <taxon>Bacteria</taxon>
        <taxon>Bacillati</taxon>
        <taxon>Actinomycetota</taxon>
        <taxon>Actinomycetes</taxon>
        <taxon>Micromonosporales</taxon>
        <taxon>Micromonosporaceae</taxon>
        <taxon>Plantactinospora</taxon>
    </lineage>
</organism>
<evidence type="ECO:0000313" key="4">
    <source>
        <dbReference type="Proteomes" id="UP001332243"/>
    </source>
</evidence>
<dbReference type="SMART" id="SM00530">
    <property type="entry name" value="HTH_XRE"/>
    <property type="match status" value="1"/>
</dbReference>
<dbReference type="PROSITE" id="PS50943">
    <property type="entry name" value="HTH_CROC1"/>
    <property type="match status" value="1"/>
</dbReference>
<dbReference type="InterPro" id="IPR019734">
    <property type="entry name" value="TPR_rpt"/>
</dbReference>
<dbReference type="RefSeq" id="WP_331218090.1">
    <property type="nucleotide sequence ID" value="NZ_JAZGQK010000034.1"/>
</dbReference>
<comment type="caution">
    <text evidence="3">The sequence shown here is derived from an EMBL/GenBank/DDBJ whole genome shotgun (WGS) entry which is preliminary data.</text>
</comment>
<dbReference type="InterPro" id="IPR042197">
    <property type="entry name" value="Apaf_helical"/>
</dbReference>
<feature type="domain" description="HTH cro/C1-type" evidence="2">
    <location>
        <begin position="8"/>
        <end position="63"/>
    </location>
</feature>
<dbReference type="PANTHER" id="PTHR47691">
    <property type="entry name" value="REGULATOR-RELATED"/>
    <property type="match status" value="1"/>
</dbReference>
<dbReference type="Gene3D" id="3.40.50.300">
    <property type="entry name" value="P-loop containing nucleotide triphosphate hydrolases"/>
    <property type="match status" value="1"/>
</dbReference>
<evidence type="ECO:0000259" key="2">
    <source>
        <dbReference type="PROSITE" id="PS50943"/>
    </source>
</evidence>
<dbReference type="InterPro" id="IPR027417">
    <property type="entry name" value="P-loop_NTPase"/>
</dbReference>
<dbReference type="PANTHER" id="PTHR47691:SF3">
    <property type="entry name" value="HTH-TYPE TRANSCRIPTIONAL REGULATOR RV0890C-RELATED"/>
    <property type="match status" value="1"/>
</dbReference>
<dbReference type="InterPro" id="IPR001387">
    <property type="entry name" value="Cro/C1-type_HTH"/>
</dbReference>
<protein>
    <submittedName>
        <fullName evidence="3">Helix-turn-helix domain-containing protein</fullName>
    </submittedName>
</protein>
<proteinExistence type="predicted"/>
<dbReference type="SMART" id="SM00028">
    <property type="entry name" value="TPR"/>
    <property type="match status" value="2"/>
</dbReference>
<dbReference type="EMBL" id="JAZGQK010000034">
    <property type="protein sequence ID" value="MEE6263150.1"/>
    <property type="molecule type" value="Genomic_DNA"/>
</dbReference>
<dbReference type="Gene3D" id="1.25.40.10">
    <property type="entry name" value="Tetratricopeptide repeat domain"/>
    <property type="match status" value="1"/>
</dbReference>
<dbReference type="InterPro" id="IPR010982">
    <property type="entry name" value="Lambda_DNA-bd_dom_sf"/>
</dbReference>
<dbReference type="SUPFAM" id="SSF47413">
    <property type="entry name" value="lambda repressor-like DNA-binding domains"/>
    <property type="match status" value="1"/>
</dbReference>
<dbReference type="InterPro" id="IPR011990">
    <property type="entry name" value="TPR-like_helical_dom_sf"/>
</dbReference>
<name>A0ABU7S391_9ACTN</name>
<feature type="compositionally biased region" description="Basic and acidic residues" evidence="1">
    <location>
        <begin position="32"/>
        <end position="42"/>
    </location>
</feature>
<gene>
    <name evidence="3" type="ORF">V1633_32190</name>
</gene>
<dbReference type="SUPFAM" id="SSF48452">
    <property type="entry name" value="TPR-like"/>
    <property type="match status" value="1"/>
</dbReference>
<dbReference type="PRINTS" id="PR00364">
    <property type="entry name" value="DISEASERSIST"/>
</dbReference>
<feature type="region of interest" description="Disordered" evidence="1">
    <location>
        <begin position="24"/>
        <end position="46"/>
    </location>
</feature>
<reference evidence="3 4" key="1">
    <citation type="submission" date="2024-01" db="EMBL/GenBank/DDBJ databases">
        <title>Genome insights into Plantactinospora sonchi sp. nov.</title>
        <authorList>
            <person name="Wang L."/>
        </authorList>
    </citation>
    <scope>NUCLEOTIDE SEQUENCE [LARGE SCALE GENOMIC DNA]</scope>
    <source>
        <strain evidence="3 4">NEAU-QY2</strain>
    </source>
</reference>
<sequence length="846" mass="90505">MEEFAVLLRQHRLSRQLTQEQLAERAGISSRSVREMERDRGRGPRPRTVEQLATALELTGDARTEFVDAGRAIFWANRPGRHAAEGQPSLAVPAVATPRQLPAAFSDFVARDDEAALLGRVLDPASGAARLAVISGPAGVGKTALAVHAGHRLAPRFPDGQLYATLRDEYGQPVDPAEVLAHFLKVLGTDGSALPPGVAARAGLFRTRLAGRRVLIVLDDADGHRQVEPFMAPVGTAVLVTSRLPLTGLPGVTTVDLRPLSTAAALDLLTRIAGADRVRSEPVAATEIATVCGGLPLAVRVAGARLAARPHWTVETLSKRLSDERRRLDELRHGDLAVRPGLQLAYHGLTPAAARAFTLLGALNVPTFPGWPVATLLDCAPDVGAAVLEELLDARLLDALGPDRAGQPRYRFHAVTRLFARERQREETGDGGWTAALDRTAGGWLALARQAQDRLHCERFHLDDRSHPATAADPRVTAIATGRPVEWFEAEREALAALVRVCADAGLAPVTRALAGSSADFYELRGYYDDWHRVLGVALECCRRAGDRVGEAAMLRGVGSSLVELDPSDVALSTLEAARDLAGDLGDEVGVAMARKDFGYVLGLTGRLGEAETELRAAAEALGRAGRRPAEARALTSLGFVLRQRGELDEAVRVIRAAIAITRSCRDPFSQAYALRGLAGALLARGRDGEARQAARRAAELFARIGDPIGTAQSLRALGESLAHDPGRTAEAEETLSTAAAIFRDRGYDWGLALTELSLGEVEVRRGAEGAVDRLERSLRYWTDEQVPALRARALVALAAAAERAGDPTARVLLTQAHRLYEELGTPEAAALAERLGTVVPVDVPR</sequence>